<organism evidence="4 5">
    <name type="scientific">Litorivita pollutaquae</name>
    <dbReference type="NCBI Taxonomy" id="2200892"/>
    <lineage>
        <taxon>Bacteria</taxon>
        <taxon>Pseudomonadati</taxon>
        <taxon>Pseudomonadota</taxon>
        <taxon>Alphaproteobacteria</taxon>
        <taxon>Rhodobacterales</taxon>
        <taxon>Paracoccaceae</taxon>
        <taxon>Litorivita</taxon>
    </lineage>
</organism>
<reference evidence="4 5" key="1">
    <citation type="submission" date="2018-05" db="EMBL/GenBank/DDBJ databases">
        <title>Oceanovita maritima gen. nov., sp. nov., a marine bacterium in the family Rhodobacteraceae isolated from surface seawater of Lundu port Xiamen, China.</title>
        <authorList>
            <person name="Hetharua B.H."/>
            <person name="Min D."/>
            <person name="Liao H."/>
            <person name="Tian Y."/>
        </authorList>
    </citation>
    <scope>NUCLEOTIDE SEQUENCE [LARGE SCALE GENOMIC DNA]</scope>
    <source>
        <strain evidence="4 5">FSX-11</strain>
    </source>
</reference>
<evidence type="ECO:0000313" key="4">
    <source>
        <dbReference type="EMBL" id="PYC48657.1"/>
    </source>
</evidence>
<feature type="domain" description="FAD-binding" evidence="3">
    <location>
        <begin position="8"/>
        <end position="344"/>
    </location>
</feature>
<evidence type="ECO:0000256" key="2">
    <source>
        <dbReference type="ARBA" id="ARBA00023033"/>
    </source>
</evidence>
<dbReference type="PANTHER" id="PTHR13789:SF309">
    <property type="entry name" value="PUTATIVE (AFU_ORTHOLOGUE AFUA_6G14510)-RELATED"/>
    <property type="match status" value="1"/>
</dbReference>
<gene>
    <name evidence="4" type="ORF">DI396_05550</name>
</gene>
<dbReference type="Pfam" id="PF01494">
    <property type="entry name" value="FAD_binding_3"/>
    <property type="match status" value="1"/>
</dbReference>
<dbReference type="GO" id="GO:0071949">
    <property type="term" value="F:FAD binding"/>
    <property type="evidence" value="ECO:0007669"/>
    <property type="project" value="InterPro"/>
</dbReference>
<dbReference type="GO" id="GO:0004497">
    <property type="term" value="F:monooxygenase activity"/>
    <property type="evidence" value="ECO:0007669"/>
    <property type="project" value="UniProtKB-KW"/>
</dbReference>
<protein>
    <submittedName>
        <fullName evidence="4">Monooxygenase</fullName>
    </submittedName>
</protein>
<dbReference type="EMBL" id="QFVT01000003">
    <property type="protein sequence ID" value="PYC48657.1"/>
    <property type="molecule type" value="Genomic_DNA"/>
</dbReference>
<dbReference type="OrthoDB" id="4230779at2"/>
<dbReference type="SUPFAM" id="SSF54373">
    <property type="entry name" value="FAD-linked reductases, C-terminal domain"/>
    <property type="match status" value="1"/>
</dbReference>
<sequence>MSLVGQKIAVIGAGIGGLAVAQALAQRGASVTVYEQAEAIREVGAGLQISPNGAAVLDALGLGDALRAGSVQGKAVSLRDYRSNGAEVLRLDLTRLEEQEYFFTHRADLIEMLAQGARAVGVQIRLLQKVASVTDAPAGGLARIDLANGDHVMADLVIDAGGLHGHGRAVLNPKADPFFTGQVAWRAVVPNIDGQGPEARLYMGPHRHFVCYPLRDGTMLNVVAVEERSLWAEEGWSHQDDPANLRAAFARFGPQVQDILARVETVHLWGLFRHPVAASWHGRALALLGDAAHPTLPFLAQGASMALEDAWVLGDALAGCDSITAGLAAYQARRRARVCRVIDAASGNAWKYHLSHGPLRFGAHMVLRLGGALAPEKMMRSLDWLYAHDVTGPAA</sequence>
<name>A0A2V4NQC8_9RHOB</name>
<comment type="caution">
    <text evidence="4">The sequence shown here is derived from an EMBL/GenBank/DDBJ whole genome shotgun (WGS) entry which is preliminary data.</text>
</comment>
<dbReference type="Gene3D" id="3.50.50.60">
    <property type="entry name" value="FAD/NAD(P)-binding domain"/>
    <property type="match status" value="1"/>
</dbReference>
<dbReference type="PANTHER" id="PTHR13789">
    <property type="entry name" value="MONOOXYGENASE"/>
    <property type="match status" value="1"/>
</dbReference>
<dbReference type="SUPFAM" id="SSF51905">
    <property type="entry name" value="FAD/NAD(P)-binding domain"/>
    <property type="match status" value="1"/>
</dbReference>
<keyword evidence="2 4" id="KW-0503">Monooxygenase</keyword>
<dbReference type="Proteomes" id="UP000248012">
    <property type="component" value="Unassembled WGS sequence"/>
</dbReference>
<accession>A0A2V4NQC8</accession>
<evidence type="ECO:0000256" key="1">
    <source>
        <dbReference type="ARBA" id="ARBA00023002"/>
    </source>
</evidence>
<dbReference type="InterPro" id="IPR002938">
    <property type="entry name" value="FAD-bd"/>
</dbReference>
<dbReference type="AlphaFoldDB" id="A0A2V4NQC8"/>
<dbReference type="InterPro" id="IPR036188">
    <property type="entry name" value="FAD/NAD-bd_sf"/>
</dbReference>
<dbReference type="RefSeq" id="WP_110795388.1">
    <property type="nucleotide sequence ID" value="NZ_KZ826482.1"/>
</dbReference>
<evidence type="ECO:0000259" key="3">
    <source>
        <dbReference type="Pfam" id="PF01494"/>
    </source>
</evidence>
<keyword evidence="5" id="KW-1185">Reference proteome</keyword>
<proteinExistence type="predicted"/>
<dbReference type="PRINTS" id="PR00420">
    <property type="entry name" value="RNGMNOXGNASE"/>
</dbReference>
<evidence type="ECO:0000313" key="5">
    <source>
        <dbReference type="Proteomes" id="UP000248012"/>
    </source>
</evidence>
<keyword evidence="1" id="KW-0560">Oxidoreductase</keyword>
<dbReference type="InterPro" id="IPR050493">
    <property type="entry name" value="FAD-dep_Monooxygenase_BioMet"/>
</dbReference>